<evidence type="ECO:0000313" key="3">
    <source>
        <dbReference type="Proteomes" id="UP000234951"/>
    </source>
</evidence>
<dbReference type="Proteomes" id="UP000234951">
    <property type="component" value="Unassembled WGS sequence"/>
</dbReference>
<keyword evidence="4" id="KW-1185">Reference proteome</keyword>
<dbReference type="RefSeq" id="WP_101578838.1">
    <property type="nucleotide sequence ID" value="NZ_PGVD01000038.1"/>
</dbReference>
<reference evidence="1 3" key="1">
    <citation type="submission" date="2017-11" db="EMBL/GenBank/DDBJ databases">
        <title>Comparitive Functional Genomics of Dry Heat Resistant strains isolated from the Viking Spacecraft.</title>
        <authorList>
            <person name="Seuylemezian A."/>
            <person name="Cooper K."/>
            <person name="Vaishampayan P."/>
        </authorList>
    </citation>
    <scope>NUCLEOTIDE SEQUENCE [LARGE SCALE GENOMIC DNA]</scope>
    <source>
        <strain evidence="1 3">M4.6</strain>
    </source>
</reference>
<dbReference type="EMBL" id="PGVD01000038">
    <property type="protein sequence ID" value="PLR95488.1"/>
    <property type="molecule type" value="Genomic_DNA"/>
</dbReference>
<dbReference type="Proteomes" id="UP000235114">
    <property type="component" value="Unassembled WGS sequence"/>
</dbReference>
<comment type="caution">
    <text evidence="1">The sequence shown here is derived from an EMBL/GenBank/DDBJ whole genome shotgun (WGS) entry which is preliminary data.</text>
</comment>
<reference evidence="2 4" key="2">
    <citation type="submission" date="2017-12" db="EMBL/GenBank/DDBJ databases">
        <title>Comparative Functional Genomics of Dry Heat Resistant strains isolated from the Viking Spacecraft.</title>
        <authorList>
            <person name="Seuylemezian A."/>
            <person name="Cooper K."/>
            <person name="Vaishampayan P."/>
        </authorList>
    </citation>
    <scope>NUCLEOTIDE SEQUENCE [LARGE SCALE GENOMIC DNA]</scope>
    <source>
        <strain evidence="2 4">ATCC 29669</strain>
    </source>
</reference>
<dbReference type="InterPro" id="IPR036873">
    <property type="entry name" value="Rhodanese-like_dom_sf"/>
</dbReference>
<gene>
    <name evidence="1" type="ORF">CU635_18395</name>
    <name evidence="2" type="ORF">CVD25_14835</name>
</gene>
<evidence type="ECO:0000313" key="2">
    <source>
        <dbReference type="EMBL" id="PLR95488.1"/>
    </source>
</evidence>
<dbReference type="OrthoDB" id="2967651at2"/>
<dbReference type="GO" id="GO:0016740">
    <property type="term" value="F:transferase activity"/>
    <property type="evidence" value="ECO:0007669"/>
    <property type="project" value="UniProtKB-KW"/>
</dbReference>
<organism evidence="1 3">
    <name type="scientific">Bacillus canaveralius</name>
    <dbReference type="NCBI Taxonomy" id="1403243"/>
    <lineage>
        <taxon>Bacteria</taxon>
        <taxon>Bacillati</taxon>
        <taxon>Bacillota</taxon>
        <taxon>Bacilli</taxon>
        <taxon>Bacillales</taxon>
        <taxon>Bacillaceae</taxon>
        <taxon>Bacillus</taxon>
    </lineage>
</organism>
<dbReference type="Gene3D" id="3.40.250.10">
    <property type="entry name" value="Rhodanese-like domain"/>
    <property type="match status" value="1"/>
</dbReference>
<dbReference type="SUPFAM" id="SSF52821">
    <property type="entry name" value="Rhodanese/Cell cycle control phosphatase"/>
    <property type="match status" value="1"/>
</dbReference>
<dbReference type="EMBL" id="PGVA01000054">
    <property type="protein sequence ID" value="PLR80293.1"/>
    <property type="molecule type" value="Genomic_DNA"/>
</dbReference>
<keyword evidence="1" id="KW-0808">Transferase</keyword>
<evidence type="ECO:0000313" key="1">
    <source>
        <dbReference type="EMBL" id="PLR80293.1"/>
    </source>
</evidence>
<proteinExistence type="predicted"/>
<name>A0A2N5GHN8_9BACI</name>
<evidence type="ECO:0000313" key="4">
    <source>
        <dbReference type="Proteomes" id="UP000235114"/>
    </source>
</evidence>
<sequence>MLYVLIVLLSILFLFIYRSYFPVYGVPCKDIKVEHGNKVEVILDLRDYNVAAKDPVNGALNIPVAYLNRFFQEVPRREVHVLASDKLEKNIGVRILRKKGFKVIGYR</sequence>
<accession>A0A2N5GHN8</accession>
<protein>
    <submittedName>
        <fullName evidence="1">Sulfurtransferase</fullName>
    </submittedName>
</protein>
<dbReference type="AlphaFoldDB" id="A0A2N5GHN8"/>